<dbReference type="InterPro" id="IPR001647">
    <property type="entry name" value="HTH_TetR"/>
</dbReference>
<dbReference type="InterPro" id="IPR036271">
    <property type="entry name" value="Tet_transcr_reg_TetR-rel_C_sf"/>
</dbReference>
<dbReference type="InterPro" id="IPR049445">
    <property type="entry name" value="TetR_SbtR-like_C"/>
</dbReference>
<dbReference type="SUPFAM" id="SSF48498">
    <property type="entry name" value="Tetracyclin repressor-like, C-terminal domain"/>
    <property type="match status" value="1"/>
</dbReference>
<evidence type="ECO:0000313" key="8">
    <source>
        <dbReference type="Proteomes" id="UP000483004"/>
    </source>
</evidence>
<dbReference type="PANTHER" id="PTHR30055">
    <property type="entry name" value="HTH-TYPE TRANSCRIPTIONAL REGULATOR RUTR"/>
    <property type="match status" value="1"/>
</dbReference>
<evidence type="ECO:0000256" key="2">
    <source>
        <dbReference type="ARBA" id="ARBA00023125"/>
    </source>
</evidence>
<reference evidence="7 8" key="1">
    <citation type="submission" date="2019-09" db="EMBL/GenBank/DDBJ databases">
        <title>Actinomadura physcomitrii sp. nov., a novel actinomycete isolated from moss [Physcomitrium sphaericum (Ludw) Fuernr].</title>
        <authorList>
            <person name="Liu C."/>
            <person name="Zhuang X."/>
        </authorList>
    </citation>
    <scope>NUCLEOTIDE SEQUENCE [LARGE SCALE GENOMIC DNA]</scope>
    <source>
        <strain evidence="7 8">CYP1-1B</strain>
    </source>
</reference>
<evidence type="ECO:0000256" key="1">
    <source>
        <dbReference type="ARBA" id="ARBA00023015"/>
    </source>
</evidence>
<dbReference type="SUPFAM" id="SSF46689">
    <property type="entry name" value="Homeodomain-like"/>
    <property type="match status" value="1"/>
</dbReference>
<evidence type="ECO:0000259" key="6">
    <source>
        <dbReference type="PROSITE" id="PS50977"/>
    </source>
</evidence>
<feature type="domain" description="HTH tetR-type" evidence="6">
    <location>
        <begin position="61"/>
        <end position="120"/>
    </location>
</feature>
<evidence type="ECO:0000256" key="3">
    <source>
        <dbReference type="ARBA" id="ARBA00023163"/>
    </source>
</evidence>
<protein>
    <submittedName>
        <fullName evidence="7">TetR/AcrR family transcriptional regulator</fullName>
    </submittedName>
</protein>
<feature type="DNA-binding region" description="H-T-H motif" evidence="4">
    <location>
        <begin position="83"/>
        <end position="102"/>
    </location>
</feature>
<dbReference type="InterPro" id="IPR050109">
    <property type="entry name" value="HTH-type_TetR-like_transc_reg"/>
</dbReference>
<keyword evidence="8" id="KW-1185">Reference proteome</keyword>
<organism evidence="7 8">
    <name type="scientific">Actinomadura montaniterrae</name>
    <dbReference type="NCBI Taxonomy" id="1803903"/>
    <lineage>
        <taxon>Bacteria</taxon>
        <taxon>Bacillati</taxon>
        <taxon>Actinomycetota</taxon>
        <taxon>Actinomycetes</taxon>
        <taxon>Streptosporangiales</taxon>
        <taxon>Thermomonosporaceae</taxon>
        <taxon>Actinomadura</taxon>
    </lineage>
</organism>
<dbReference type="Pfam" id="PF00440">
    <property type="entry name" value="TetR_N"/>
    <property type="match status" value="1"/>
</dbReference>
<dbReference type="Pfam" id="PF21597">
    <property type="entry name" value="TetR_C_43"/>
    <property type="match status" value="1"/>
</dbReference>
<dbReference type="AlphaFoldDB" id="A0A6L3VWZ8"/>
<feature type="compositionally biased region" description="Basic and acidic residues" evidence="5">
    <location>
        <begin position="42"/>
        <end position="58"/>
    </location>
</feature>
<dbReference type="PROSITE" id="PS50977">
    <property type="entry name" value="HTH_TETR_2"/>
    <property type="match status" value="1"/>
</dbReference>
<evidence type="ECO:0000313" key="7">
    <source>
        <dbReference type="EMBL" id="KAB2383666.1"/>
    </source>
</evidence>
<dbReference type="PANTHER" id="PTHR30055:SF234">
    <property type="entry name" value="HTH-TYPE TRANSCRIPTIONAL REGULATOR BETI"/>
    <property type="match status" value="1"/>
</dbReference>
<feature type="region of interest" description="Disordered" evidence="5">
    <location>
        <begin position="30"/>
        <end position="58"/>
    </location>
</feature>
<evidence type="ECO:0000256" key="5">
    <source>
        <dbReference type="SAM" id="MobiDB-lite"/>
    </source>
</evidence>
<dbReference type="GO" id="GO:0003700">
    <property type="term" value="F:DNA-binding transcription factor activity"/>
    <property type="evidence" value="ECO:0007669"/>
    <property type="project" value="TreeGrafter"/>
</dbReference>
<evidence type="ECO:0000256" key="4">
    <source>
        <dbReference type="PROSITE-ProRule" id="PRU00335"/>
    </source>
</evidence>
<comment type="caution">
    <text evidence="7">The sequence shown here is derived from an EMBL/GenBank/DDBJ whole genome shotgun (WGS) entry which is preliminary data.</text>
</comment>
<keyword evidence="1" id="KW-0805">Transcription regulation</keyword>
<dbReference type="EMBL" id="WBMR01000023">
    <property type="protein sequence ID" value="KAB2383666.1"/>
    <property type="molecule type" value="Genomic_DNA"/>
</dbReference>
<sequence>MSSGVRKRVGHLAPSGTNWTVTVPVRGHANLCGRKASSPPGRTERGDGMQHAHEQLRSDARRKRDQIVLAARALFVRHGIDVPMEEIARQAGVGKGTLYRRFPERDLLVGAVALDVYQQLADMARAASRDEPDAWSALSRFLHDWAEVRFGFLHAGMCAPLPGLLQASKELRQARDTWLGLVDQMVEGAQAEGVLRKDVGTGDLALFINLLVQQRDVPDGLTGLLPQRFLALMLDGLRTNAAAPLPGSPITSADLDTADTATG</sequence>
<accession>A0A6L3VWZ8</accession>
<proteinExistence type="predicted"/>
<keyword evidence="2 4" id="KW-0238">DNA-binding</keyword>
<dbReference type="OrthoDB" id="3192968at2"/>
<gene>
    <name evidence="7" type="ORF">F9B16_11445</name>
</gene>
<dbReference type="Gene3D" id="1.10.357.10">
    <property type="entry name" value="Tetracycline Repressor, domain 2"/>
    <property type="match status" value="1"/>
</dbReference>
<dbReference type="Proteomes" id="UP000483004">
    <property type="component" value="Unassembled WGS sequence"/>
</dbReference>
<keyword evidence="3" id="KW-0804">Transcription</keyword>
<dbReference type="PRINTS" id="PR00455">
    <property type="entry name" value="HTHTETR"/>
</dbReference>
<name>A0A6L3VWZ8_9ACTN</name>
<dbReference type="InterPro" id="IPR009057">
    <property type="entry name" value="Homeodomain-like_sf"/>
</dbReference>
<dbReference type="GO" id="GO:0000976">
    <property type="term" value="F:transcription cis-regulatory region binding"/>
    <property type="evidence" value="ECO:0007669"/>
    <property type="project" value="TreeGrafter"/>
</dbReference>